<dbReference type="AlphaFoldDB" id="A0A161LQU9"/>
<organism evidence="1 2">
    <name type="scientific">Planomonospora sphaerica</name>
    <dbReference type="NCBI Taxonomy" id="161355"/>
    <lineage>
        <taxon>Bacteria</taxon>
        <taxon>Bacillati</taxon>
        <taxon>Actinomycetota</taxon>
        <taxon>Actinomycetes</taxon>
        <taxon>Streptosporangiales</taxon>
        <taxon>Streptosporangiaceae</taxon>
        <taxon>Planomonospora</taxon>
    </lineage>
</organism>
<dbReference type="EMBL" id="BDCX01000015">
    <property type="protein sequence ID" value="GAT69866.1"/>
    <property type="molecule type" value="Genomic_DNA"/>
</dbReference>
<reference evidence="1 2" key="1">
    <citation type="journal article" date="2016" name="Genome Announc.">
        <title>Draft Genome Sequence of Planomonospora sphaerica JCM9374, a Rare Actinomycete.</title>
        <authorList>
            <person name="Dohra H."/>
            <person name="Suzuki T."/>
            <person name="Inoue Y."/>
            <person name="Kodani S."/>
        </authorList>
    </citation>
    <scope>NUCLEOTIDE SEQUENCE [LARGE SCALE GENOMIC DNA]</scope>
    <source>
        <strain evidence="1 2">JCM 9374</strain>
    </source>
</reference>
<gene>
    <name evidence="1" type="ORF">PS9374_05546</name>
</gene>
<protein>
    <submittedName>
        <fullName evidence="1">Uncharacterized protein</fullName>
    </submittedName>
</protein>
<proteinExistence type="predicted"/>
<dbReference type="RefSeq" id="WP_231647550.1">
    <property type="nucleotide sequence ID" value="NZ_BDCX01000015.1"/>
</dbReference>
<accession>A0A161LQU9</accession>
<name>A0A161LQU9_9ACTN</name>
<dbReference type="InterPro" id="IPR023296">
    <property type="entry name" value="Glyco_hydro_beta-prop_sf"/>
</dbReference>
<keyword evidence="2" id="KW-1185">Reference proteome</keyword>
<dbReference type="Proteomes" id="UP000077701">
    <property type="component" value="Unassembled WGS sequence"/>
</dbReference>
<dbReference type="Gene3D" id="2.115.10.20">
    <property type="entry name" value="Glycosyl hydrolase domain, family 43"/>
    <property type="match status" value="2"/>
</dbReference>
<reference evidence="2" key="2">
    <citation type="submission" date="2016-04" db="EMBL/GenBank/DDBJ databases">
        <title>Planomonospora sphaerica JCM9374 whole genome shotgun sequence.</title>
        <authorList>
            <person name="Suzuki T."/>
            <person name="Dohra H."/>
            <person name="Kodani S."/>
        </authorList>
    </citation>
    <scope>NUCLEOTIDE SEQUENCE [LARGE SCALE GENOMIC DNA]</scope>
    <source>
        <strain evidence="2">JCM 9374</strain>
    </source>
</reference>
<sequence>MSASATPPTVGTVQIEETDPRITALLPEPGRSVAAVAPQEAGEGHWAGAPSAVAGADGLIHLAYRLRRPLGQGRGHAVVVARSRDGVRFETLLTITREEMDTESLERPALVRTEDGRWRLYLSCATHGTKHWRVEVLEADDPARFDPRERRVVLPGDPKTGVKDPVIVRRGGVWHLWASCHPLADPDEADRMVTAYATSGDGLEWTWHGTALSGTPGAWDARGTRVTVVRFTGDLVLAFYDGRASAAENYEERTGVAVGTDPAALAPVGQTPAAFSPHRGGGLRYLDAVDLPDGGLRLYYECTRADGAHELRTELRAGLRTGPGAGLR</sequence>
<evidence type="ECO:0000313" key="1">
    <source>
        <dbReference type="EMBL" id="GAT69866.1"/>
    </source>
</evidence>
<evidence type="ECO:0000313" key="2">
    <source>
        <dbReference type="Proteomes" id="UP000077701"/>
    </source>
</evidence>
<comment type="caution">
    <text evidence="1">The sequence shown here is derived from an EMBL/GenBank/DDBJ whole genome shotgun (WGS) entry which is preliminary data.</text>
</comment>
<dbReference type="STRING" id="161355.PS9374_05546"/>
<dbReference type="SUPFAM" id="SSF75005">
    <property type="entry name" value="Arabinanase/levansucrase/invertase"/>
    <property type="match status" value="1"/>
</dbReference>